<evidence type="ECO:0000313" key="4">
    <source>
        <dbReference type="EMBL" id="VED36957.1"/>
    </source>
</evidence>
<reference evidence="1" key="3">
    <citation type="submission" date="2023-05" db="EMBL/GenBank/DDBJ databases">
        <title>Efficient inhibition of multidrug-resistant Escherichia coli by a new antibiotic combination.</title>
        <authorList>
            <person name="Lin T."/>
        </authorList>
    </citation>
    <scope>NUCLEOTIDE SEQUENCE</scope>
    <source>
        <strain evidence="1">YmmD45</strain>
    </source>
</reference>
<dbReference type="Proteomes" id="UP000271797">
    <property type="component" value="Chromosome"/>
</dbReference>
<dbReference type="RefSeq" id="WP_000582607.1">
    <property type="nucleotide sequence ID" value="NZ_AP022173.1"/>
</dbReference>
<name>A0A234VIR6_ECOLX</name>
<evidence type="ECO:0000313" key="6">
    <source>
        <dbReference type="Proteomes" id="UP000272662"/>
    </source>
</evidence>
<dbReference type="AlphaFoldDB" id="A0A234VIR6"/>
<evidence type="ECO:0000313" key="7">
    <source>
        <dbReference type="Proteomes" id="UP000277930"/>
    </source>
</evidence>
<dbReference type="EMBL" id="LR134238">
    <property type="protein sequence ID" value="VED12879.1"/>
    <property type="molecule type" value="Genomic_DNA"/>
</dbReference>
<proteinExistence type="predicted"/>
<protein>
    <submittedName>
        <fullName evidence="2">Uncharacterized protein</fullName>
    </submittedName>
</protein>
<dbReference type="EMBL" id="JASMQD010000001">
    <property type="protein sequence ID" value="MDK2697372.1"/>
    <property type="molecule type" value="Genomic_DNA"/>
</dbReference>
<reference evidence="5 7" key="2">
    <citation type="submission" date="2018-12" db="EMBL/GenBank/DDBJ databases">
        <authorList>
            <consortium name="Pathogen Informatics"/>
        </authorList>
    </citation>
    <scope>NUCLEOTIDE SEQUENCE [LARGE SCALE GENOMIC DNA]</scope>
    <source>
        <strain evidence="3 5">NCTC9044</strain>
        <strain evidence="4 7">NCTC9702</strain>
    </source>
</reference>
<accession>A0A234VIR6</accession>
<dbReference type="Proteomes" id="UP001223829">
    <property type="component" value="Unassembled WGS sequence"/>
</dbReference>
<gene>
    <name evidence="2" type="ORF">DU321_02205</name>
    <name evidence="3" type="ORF">NCTC9044_03729</name>
    <name evidence="4" type="ORF">NCTC9702_04265</name>
    <name evidence="1" type="ORF">QO046_24135</name>
</gene>
<sequence length="346" mass="39491">MIIDIESYQKYLKGFYIYDCTYGYEHGKVGLSLIEVVDEEHAEYENPFYPPEKRLISITFTLSKKYRIYGRRATGISLMTISSGWPPSQTEYVMVSQDRDVMSYKEDVYKGVEESINILIPGSIDMFSVIIKVVRIENSVYAIGSGFRIYKRVDHQIWREHSTYLPVPDGLLDRKVEAITRSRFRDLSGFSESDMYAVGGTGTVYHFNGEQWKQLPFPTNKLLYTVCCAGDGFVYIADFDGAIWKGRNEQWTQITHGGMTMPFLDMGWFDGRLWCASDYGIWVLEDDKLVLAMHAKHKPVPPEVAVLSKRIDVSPDGTVMMVCGSRGAAIYDGNAWNVLFDSMAFE</sequence>
<dbReference type="EMBL" id="RRVG01000001">
    <property type="protein sequence ID" value="RRL51905.1"/>
    <property type="molecule type" value="Genomic_DNA"/>
</dbReference>
<evidence type="ECO:0000313" key="1">
    <source>
        <dbReference type="EMBL" id="MDK2697372.1"/>
    </source>
</evidence>
<dbReference type="EMBL" id="LR134246">
    <property type="protein sequence ID" value="VED36957.1"/>
    <property type="molecule type" value="Genomic_DNA"/>
</dbReference>
<dbReference type="Proteomes" id="UP000272662">
    <property type="component" value="Unassembled WGS sequence"/>
</dbReference>
<evidence type="ECO:0000313" key="3">
    <source>
        <dbReference type="EMBL" id="VED12879.1"/>
    </source>
</evidence>
<dbReference type="OMA" id="PMANETR"/>
<evidence type="ECO:0000313" key="2">
    <source>
        <dbReference type="EMBL" id="RRL51905.1"/>
    </source>
</evidence>
<reference evidence="2 6" key="1">
    <citation type="submission" date="2018-11" db="EMBL/GenBank/DDBJ databases">
        <title>E. coli isolates of the female bladder.</title>
        <authorList>
            <person name="Garretto A."/>
            <person name="Miller-Ensminger T."/>
            <person name="Wolfe A.J."/>
            <person name="Putonti C."/>
        </authorList>
    </citation>
    <scope>NUCLEOTIDE SEQUENCE [LARGE SCALE GENOMIC DNA]</scope>
    <source>
        <strain evidence="2 6">UMB1727</strain>
    </source>
</reference>
<organism evidence="2 6">
    <name type="scientific">Escherichia coli</name>
    <dbReference type="NCBI Taxonomy" id="562"/>
    <lineage>
        <taxon>Bacteria</taxon>
        <taxon>Pseudomonadati</taxon>
        <taxon>Pseudomonadota</taxon>
        <taxon>Gammaproteobacteria</taxon>
        <taxon>Enterobacterales</taxon>
        <taxon>Enterobacteriaceae</taxon>
        <taxon>Escherichia</taxon>
    </lineage>
</organism>
<dbReference type="Proteomes" id="UP000277930">
    <property type="component" value="Chromosome 1"/>
</dbReference>
<dbReference type="InterPro" id="IPR011041">
    <property type="entry name" value="Quinoprot_gluc/sorb_DH_b-prop"/>
</dbReference>
<evidence type="ECO:0000313" key="5">
    <source>
        <dbReference type="Proteomes" id="UP000271797"/>
    </source>
</evidence>
<dbReference type="SUPFAM" id="SSF50952">
    <property type="entry name" value="Soluble quinoprotein glucose dehydrogenase"/>
    <property type="match status" value="1"/>
</dbReference>